<keyword evidence="7" id="KW-1185">Reference proteome</keyword>
<protein>
    <submittedName>
        <fullName evidence="4">Copper ABC transporter permease</fullName>
    </submittedName>
    <submittedName>
        <fullName evidence="2">Nitrous oxide reductase maturation transmembrane protein NosY</fullName>
    </submittedName>
</protein>
<evidence type="ECO:0000313" key="4">
    <source>
        <dbReference type="EMBL" id="RLQ13387.1"/>
    </source>
</evidence>
<dbReference type="EMBL" id="LQYY01000113">
    <property type="protein sequence ID" value="KYD32494.1"/>
    <property type="molecule type" value="Genomic_DNA"/>
</dbReference>
<reference evidence="2 7" key="2">
    <citation type="submission" date="2016-03" db="EMBL/GenBank/DDBJ databases">
        <title>Spore heat resistance.</title>
        <authorList>
            <person name="Boekhorst J."/>
            <person name="Berendsen E.M."/>
            <person name="Wells-Bennik M.H."/>
            <person name="Kuipers O.P."/>
        </authorList>
    </citation>
    <scope>NUCLEOTIDE SEQUENCE [LARGE SCALE GENOMIC DNA]</scope>
    <source>
        <strain evidence="2 7">GS8</strain>
    </source>
</reference>
<feature type="transmembrane region" description="Helical" evidence="1">
    <location>
        <begin position="167"/>
        <end position="188"/>
    </location>
</feature>
<sequence length="265" mass="30582">MSYIWKEWLELSRGKAFWLFFLLVVAASLSVLMSAKSLPAEHGLTIFLQMLFDMNAYIVPLLCLFFASFSVMQEKEQRTMVMIVVKSGPPWMFLWKKSAAIQLITMTVLVIWYFVLIIPAKFLFVFHLSYFLSFLLATMVLVFIFNQIGIWLGFACKTKIQLIGANLFAAFFFIYLYDFALLSVLPSVTYDNVHVFSFVYFLQPLHALRFYLETSLGMFSLDYLSRTMKKFFSFSPGVLVALNIAVWGMGALAASMLWSRKGEER</sequence>
<organism evidence="4 6">
    <name type="scientific">Geobacillus stearothermophilus</name>
    <name type="common">Bacillus stearothermophilus</name>
    <dbReference type="NCBI Taxonomy" id="1422"/>
    <lineage>
        <taxon>Bacteria</taxon>
        <taxon>Bacillati</taxon>
        <taxon>Bacillota</taxon>
        <taxon>Bacilli</taxon>
        <taxon>Bacillales</taxon>
        <taxon>Anoxybacillaceae</taxon>
        <taxon>Geobacillus</taxon>
    </lineage>
</organism>
<comment type="caution">
    <text evidence="4">The sequence shown here is derived from an EMBL/GenBank/DDBJ whole genome shotgun (WGS) entry which is preliminary data.</text>
</comment>
<keyword evidence="1" id="KW-1133">Transmembrane helix</keyword>
<evidence type="ECO:0000313" key="5">
    <source>
        <dbReference type="Proteomes" id="UP000075517"/>
    </source>
</evidence>
<keyword evidence="1" id="KW-0472">Membrane</keyword>
<dbReference type="AlphaFoldDB" id="A0A0K9HHV2"/>
<keyword evidence="1 2" id="KW-0812">Transmembrane</keyword>
<evidence type="ECO:0000313" key="2">
    <source>
        <dbReference type="EMBL" id="KAF6511737.1"/>
    </source>
</evidence>
<evidence type="ECO:0000256" key="1">
    <source>
        <dbReference type="SAM" id="Phobius"/>
    </source>
</evidence>
<evidence type="ECO:0000313" key="7">
    <source>
        <dbReference type="Proteomes" id="UP000773850"/>
    </source>
</evidence>
<dbReference type="EMBL" id="RCTJ01000048">
    <property type="protein sequence ID" value="RLQ13387.1"/>
    <property type="molecule type" value="Genomic_DNA"/>
</dbReference>
<name>A0A0K9HHV2_GEOSE</name>
<evidence type="ECO:0000313" key="3">
    <source>
        <dbReference type="EMBL" id="KYD32494.1"/>
    </source>
</evidence>
<feature type="transmembrane region" description="Helical" evidence="1">
    <location>
        <begin position="100"/>
        <end position="124"/>
    </location>
</feature>
<feature type="transmembrane region" description="Helical" evidence="1">
    <location>
        <begin position="130"/>
        <end position="155"/>
    </location>
</feature>
<dbReference type="EMBL" id="LUCS01000018">
    <property type="protein sequence ID" value="KAF6511737.1"/>
    <property type="molecule type" value="Genomic_DNA"/>
</dbReference>
<proteinExistence type="predicted"/>
<evidence type="ECO:0000313" key="6">
    <source>
        <dbReference type="Proteomes" id="UP000266922"/>
    </source>
</evidence>
<feature type="transmembrane region" description="Helical" evidence="1">
    <location>
        <begin position="237"/>
        <end position="258"/>
    </location>
</feature>
<dbReference type="Proteomes" id="UP000773850">
    <property type="component" value="Unassembled WGS sequence"/>
</dbReference>
<gene>
    <name evidence="3" type="ORF">B4114_1615</name>
    <name evidence="4" type="ORF">D9548_11900</name>
    <name evidence="2" type="ORF">GS8_1313</name>
</gene>
<dbReference type="Proteomes" id="UP000266922">
    <property type="component" value="Unassembled WGS sequence"/>
</dbReference>
<dbReference type="PATRIC" id="fig|1422.14.peg.1506"/>
<dbReference type="RefSeq" id="WP_049625248.1">
    <property type="nucleotide sequence ID" value="NZ_JAKLOQ020000095.1"/>
</dbReference>
<reference evidence="4 6" key="3">
    <citation type="submission" date="2018-10" db="EMBL/GenBank/DDBJ databases">
        <title>Geobacillus stearothermophilus in processing lines of powdered infant formula.</title>
        <authorList>
            <person name="Rhee M.S."/>
            <person name="Choi I.-G."/>
            <person name="Cho T.J."/>
            <person name="Park B."/>
        </authorList>
    </citation>
    <scope>NUCLEOTIDE SEQUENCE [LARGE SCALE GENOMIC DNA]</scope>
    <source>
        <strain evidence="4 6">FHS-PPGT130</strain>
    </source>
</reference>
<feature type="transmembrane region" description="Helical" evidence="1">
    <location>
        <begin position="54"/>
        <end position="72"/>
    </location>
</feature>
<dbReference type="Proteomes" id="UP000075517">
    <property type="component" value="Unassembled WGS sequence"/>
</dbReference>
<feature type="transmembrane region" description="Helical" evidence="1">
    <location>
        <begin position="16"/>
        <end position="34"/>
    </location>
</feature>
<reference evidence="3 5" key="1">
    <citation type="submission" date="2016-01" db="EMBL/GenBank/DDBJ databases">
        <title>Draft Genome Sequences of Seven Thermophilic Sporeformers Isolated from Foods.</title>
        <authorList>
            <person name="Berendsen E.M."/>
            <person name="Wells-Bennik M.H."/>
            <person name="Krawcyk A.O."/>
            <person name="De Jong A."/>
            <person name="Holsappel S."/>
            <person name="Eijlander R.T."/>
            <person name="Kuipers O.P."/>
        </authorList>
    </citation>
    <scope>NUCLEOTIDE SEQUENCE [LARGE SCALE GENOMIC DNA]</scope>
    <source>
        <strain evidence="3 5">B4114</strain>
    </source>
</reference>
<accession>A0A0K9HHV2</accession>